<proteinExistence type="predicted"/>
<evidence type="ECO:0000313" key="1">
    <source>
        <dbReference type="EMBL" id="KAJ2895797.1"/>
    </source>
</evidence>
<reference evidence="1" key="1">
    <citation type="submission" date="2022-07" db="EMBL/GenBank/DDBJ databases">
        <title>Phylogenomic reconstructions and comparative analyses of Kickxellomycotina fungi.</title>
        <authorList>
            <person name="Reynolds N.K."/>
            <person name="Stajich J.E."/>
            <person name="Barry K."/>
            <person name="Grigoriev I.V."/>
            <person name="Crous P."/>
            <person name="Smith M.E."/>
        </authorList>
    </citation>
    <scope>NUCLEOTIDE SEQUENCE</scope>
    <source>
        <strain evidence="1">CBS 190363</strain>
    </source>
</reference>
<evidence type="ECO:0000313" key="2">
    <source>
        <dbReference type="Proteomes" id="UP001139981"/>
    </source>
</evidence>
<accession>A0ACC1M623</accession>
<gene>
    <name evidence="1" type="ORF">IWW38_002202</name>
</gene>
<organism evidence="1 2">
    <name type="scientific">Coemansia aciculifera</name>
    <dbReference type="NCBI Taxonomy" id="417176"/>
    <lineage>
        <taxon>Eukaryota</taxon>
        <taxon>Fungi</taxon>
        <taxon>Fungi incertae sedis</taxon>
        <taxon>Zoopagomycota</taxon>
        <taxon>Kickxellomycotina</taxon>
        <taxon>Kickxellomycetes</taxon>
        <taxon>Kickxellales</taxon>
        <taxon>Kickxellaceae</taxon>
        <taxon>Coemansia</taxon>
    </lineage>
</organism>
<sequence length="168" mass="18555">MDYAGNGYVHLLLQNMVDRKVIALDAHTPTLAIAAVDQQRDNHSSLVEAQGKLDAVMSHADIASQSHLTQFKQRLATQQTAHQAEVLRLTAERNQERCESAAEHSKLEAAAAKSMKKAADDARLFQEERAMSQQLVANQDALNKQIEALNAVVANLQDQVRDLTFIVN</sequence>
<keyword evidence="2" id="KW-1185">Reference proteome</keyword>
<protein>
    <submittedName>
        <fullName evidence="1">Uncharacterized protein</fullName>
    </submittedName>
</protein>
<comment type="caution">
    <text evidence="1">The sequence shown here is derived from an EMBL/GenBank/DDBJ whole genome shotgun (WGS) entry which is preliminary data.</text>
</comment>
<dbReference type="EMBL" id="JANBVB010000254">
    <property type="protein sequence ID" value="KAJ2895797.1"/>
    <property type="molecule type" value="Genomic_DNA"/>
</dbReference>
<dbReference type="Proteomes" id="UP001139981">
    <property type="component" value="Unassembled WGS sequence"/>
</dbReference>
<name>A0ACC1M623_9FUNG</name>